<name>A0ACC0UWF4_9HYPO</name>
<comment type="caution">
    <text evidence="1">The sequence shown here is derived from an EMBL/GenBank/DDBJ whole genome shotgun (WGS) entry which is preliminary data.</text>
</comment>
<accession>A0ACC0UWF4</accession>
<evidence type="ECO:0000313" key="2">
    <source>
        <dbReference type="Proteomes" id="UP001163324"/>
    </source>
</evidence>
<dbReference type="EMBL" id="CM047945">
    <property type="protein sequence ID" value="KAI9898452.1"/>
    <property type="molecule type" value="Genomic_DNA"/>
</dbReference>
<dbReference type="Proteomes" id="UP001163324">
    <property type="component" value="Chromosome 6"/>
</dbReference>
<gene>
    <name evidence="1" type="ORF">N3K66_006812</name>
</gene>
<evidence type="ECO:0000313" key="1">
    <source>
        <dbReference type="EMBL" id="KAI9898452.1"/>
    </source>
</evidence>
<keyword evidence="2" id="KW-1185">Reference proteome</keyword>
<proteinExistence type="predicted"/>
<reference evidence="1" key="1">
    <citation type="submission" date="2022-10" db="EMBL/GenBank/DDBJ databases">
        <title>Complete Genome of Trichothecium roseum strain YXFP-22015, a Plant Pathogen Isolated from Citrus.</title>
        <authorList>
            <person name="Wang Y."/>
            <person name="Zhu L."/>
        </authorList>
    </citation>
    <scope>NUCLEOTIDE SEQUENCE</scope>
    <source>
        <strain evidence="1">YXFP-22015</strain>
    </source>
</reference>
<protein>
    <submittedName>
        <fullName evidence="1">Uncharacterized protein</fullName>
    </submittedName>
</protein>
<sequence>MMMPSLKTMALAGLATSSILVSALPSGPRFTERQVKYAEASKRQNEAVVALGLSDLDILQFALTLEHLEATFYAQAFATLDDAAFNFLNVSPQQLADLRAIGETEAAHVVTLQSALAQNGVRPVRPCEYDFSSALADAETMLATASILESVGVSAYLGAAPLLSDPAILGVAGSILTVEARHQSSIRVFGQDAAVPQAFDVALGPRAVFSLAAPFIKSCPDGSNLVLEAFPILDQPPAQEVAALADAANGPAILRLQSESSAQATHCAFTSGGVQPGGTIFTPYTPDGGCEVPHNVAGVSYVSLTSSNSLEGLLSDDVVVAGPIALSLT</sequence>
<organism evidence="1 2">
    <name type="scientific">Trichothecium roseum</name>
    <dbReference type="NCBI Taxonomy" id="47278"/>
    <lineage>
        <taxon>Eukaryota</taxon>
        <taxon>Fungi</taxon>
        <taxon>Dikarya</taxon>
        <taxon>Ascomycota</taxon>
        <taxon>Pezizomycotina</taxon>
        <taxon>Sordariomycetes</taxon>
        <taxon>Hypocreomycetidae</taxon>
        <taxon>Hypocreales</taxon>
        <taxon>Hypocreales incertae sedis</taxon>
        <taxon>Trichothecium</taxon>
    </lineage>
</organism>